<dbReference type="InterPro" id="IPR000169">
    <property type="entry name" value="Pept_cys_AS"/>
</dbReference>
<evidence type="ECO:0000256" key="5">
    <source>
        <dbReference type="ARBA" id="ARBA00022807"/>
    </source>
</evidence>
<reference evidence="10 11" key="1">
    <citation type="submission" date="2023-03" db="EMBL/GenBank/DDBJ databases">
        <title>Genome insight into feeding habits of ladybird beetles.</title>
        <authorList>
            <person name="Li H.-S."/>
            <person name="Huang Y.-H."/>
            <person name="Pang H."/>
        </authorList>
    </citation>
    <scope>NUCLEOTIDE SEQUENCE [LARGE SCALE GENOMIC DNA]</scope>
    <source>
        <strain evidence="10">SYSU_2023b</strain>
        <tissue evidence="10">Whole body</tissue>
    </source>
</reference>
<evidence type="ECO:0000256" key="6">
    <source>
        <dbReference type="ARBA" id="ARBA00023145"/>
    </source>
</evidence>
<evidence type="ECO:0000256" key="3">
    <source>
        <dbReference type="ARBA" id="ARBA00022729"/>
    </source>
</evidence>
<feature type="chain" id="PRO_5043486469" description="Peptidase C1A papain C-terminal domain-containing protein" evidence="8">
    <location>
        <begin position="18"/>
        <end position="331"/>
    </location>
</feature>
<evidence type="ECO:0000256" key="1">
    <source>
        <dbReference type="ARBA" id="ARBA00008455"/>
    </source>
</evidence>
<dbReference type="AlphaFoldDB" id="A0AAW1V4L5"/>
<dbReference type="SUPFAM" id="SSF54001">
    <property type="entry name" value="Cysteine proteinases"/>
    <property type="match status" value="1"/>
</dbReference>
<dbReference type="GO" id="GO:0006508">
    <property type="term" value="P:proteolysis"/>
    <property type="evidence" value="ECO:0007669"/>
    <property type="project" value="UniProtKB-KW"/>
</dbReference>
<dbReference type="GO" id="GO:0004197">
    <property type="term" value="F:cysteine-type endopeptidase activity"/>
    <property type="evidence" value="ECO:0007669"/>
    <property type="project" value="InterPro"/>
</dbReference>
<keyword evidence="3 8" id="KW-0732">Signal</keyword>
<evidence type="ECO:0000313" key="10">
    <source>
        <dbReference type="EMBL" id="KAK9887120.1"/>
    </source>
</evidence>
<dbReference type="InterPro" id="IPR038765">
    <property type="entry name" value="Papain-like_cys_pep_sf"/>
</dbReference>
<dbReference type="InterPro" id="IPR012599">
    <property type="entry name" value="Propeptide_C1A"/>
</dbReference>
<dbReference type="PROSITE" id="PS00640">
    <property type="entry name" value="THIOL_PROTEASE_ASN"/>
    <property type="match status" value="1"/>
</dbReference>
<feature type="signal peptide" evidence="8">
    <location>
        <begin position="1"/>
        <end position="17"/>
    </location>
</feature>
<dbReference type="InterPro" id="IPR025660">
    <property type="entry name" value="Pept_his_AS"/>
</dbReference>
<proteinExistence type="inferred from homology"/>
<dbReference type="PROSITE" id="PS00139">
    <property type="entry name" value="THIOL_PROTEASE_CYS"/>
    <property type="match status" value="1"/>
</dbReference>
<comment type="caution">
    <text evidence="10">The sequence shown here is derived from an EMBL/GenBank/DDBJ whole genome shotgun (WGS) entry which is preliminary data.</text>
</comment>
<evidence type="ECO:0000256" key="8">
    <source>
        <dbReference type="SAM" id="SignalP"/>
    </source>
</evidence>
<dbReference type="Pfam" id="PF08127">
    <property type="entry name" value="Propeptide_C1"/>
    <property type="match status" value="1"/>
</dbReference>
<accession>A0AAW1V4L5</accession>
<evidence type="ECO:0000256" key="4">
    <source>
        <dbReference type="ARBA" id="ARBA00022801"/>
    </source>
</evidence>
<keyword evidence="7" id="KW-1015">Disulfide bond</keyword>
<dbReference type="InterPro" id="IPR013128">
    <property type="entry name" value="Peptidase_C1A"/>
</dbReference>
<dbReference type="PANTHER" id="PTHR12411">
    <property type="entry name" value="CYSTEINE PROTEASE FAMILY C1-RELATED"/>
    <property type="match status" value="1"/>
</dbReference>
<keyword evidence="11" id="KW-1185">Reference proteome</keyword>
<evidence type="ECO:0000256" key="7">
    <source>
        <dbReference type="ARBA" id="ARBA00023157"/>
    </source>
</evidence>
<keyword evidence="4" id="KW-0378">Hydrolase</keyword>
<keyword evidence="6" id="KW-0865">Zymogen</keyword>
<dbReference type="PROSITE" id="PS00639">
    <property type="entry name" value="THIOL_PROTEASE_HIS"/>
    <property type="match status" value="1"/>
</dbReference>
<dbReference type="InterPro" id="IPR000668">
    <property type="entry name" value="Peptidase_C1A_C"/>
</dbReference>
<dbReference type="SMART" id="SM00645">
    <property type="entry name" value="Pept_C1"/>
    <property type="match status" value="1"/>
</dbReference>
<dbReference type="Gene3D" id="3.90.70.10">
    <property type="entry name" value="Cysteine proteinases"/>
    <property type="match status" value="1"/>
</dbReference>
<dbReference type="CDD" id="cd02620">
    <property type="entry name" value="Peptidase_C1A_CathepsinB"/>
    <property type="match status" value="1"/>
</dbReference>
<dbReference type="Proteomes" id="UP001431783">
    <property type="component" value="Unassembled WGS sequence"/>
</dbReference>
<evidence type="ECO:0000313" key="11">
    <source>
        <dbReference type="Proteomes" id="UP001431783"/>
    </source>
</evidence>
<comment type="similarity">
    <text evidence="1">Belongs to the peptidase C1 family.</text>
</comment>
<sequence>MRASIFVFLFTLGVVFGGVLQNSLSDEFINKINSLGTTWTAGRNFDANTPRSHIKALLGVKPRLGKVLPVKREKLGAENLPESFDSREKWPACASLKVVRDQSTCGSCWAFGAVEAISDRICIHSGGKFQVSISANDLLSCCGFDCGNGCQGGFPDAAWKYWVENGIASGGLYGSNDGCQSYVFAPCEHHTTGSLSPCGESQPTPECTRKCDNSTLNYNDELHFGESAYFVDSHEDSIKAEIYNNGPVEASFDVYEDFMHYKSGVYQHVIGGYEGGHAVKIIGWGLEDDIPYWLVANSWNEDWGEKGYFKMLRGSDECSFEDSIVAGIPKL</sequence>
<evidence type="ECO:0000259" key="9">
    <source>
        <dbReference type="SMART" id="SM00645"/>
    </source>
</evidence>
<gene>
    <name evidence="10" type="ORF">WA026_020568</name>
</gene>
<dbReference type="InterPro" id="IPR025661">
    <property type="entry name" value="Pept_asp_AS"/>
</dbReference>
<name>A0AAW1V4L5_9CUCU</name>
<dbReference type="EMBL" id="JARQZJ010000105">
    <property type="protein sequence ID" value="KAK9887120.1"/>
    <property type="molecule type" value="Genomic_DNA"/>
</dbReference>
<keyword evidence="5" id="KW-0788">Thiol protease</keyword>
<dbReference type="PRINTS" id="PR00705">
    <property type="entry name" value="PAPAIN"/>
</dbReference>
<protein>
    <recommendedName>
        <fullName evidence="9">Peptidase C1A papain C-terminal domain-containing protein</fullName>
    </recommendedName>
</protein>
<dbReference type="FunFam" id="3.90.70.10:FF:000031">
    <property type="entry name" value="Cathepsin B"/>
    <property type="match status" value="1"/>
</dbReference>
<dbReference type="Pfam" id="PF00112">
    <property type="entry name" value="Peptidase_C1"/>
    <property type="match status" value="1"/>
</dbReference>
<evidence type="ECO:0000256" key="2">
    <source>
        <dbReference type="ARBA" id="ARBA00022670"/>
    </source>
</evidence>
<feature type="domain" description="Peptidase C1A papain C-terminal" evidence="9">
    <location>
        <begin position="80"/>
        <end position="328"/>
    </location>
</feature>
<keyword evidence="2" id="KW-0645">Protease</keyword>
<organism evidence="10 11">
    <name type="scientific">Henosepilachna vigintioctopunctata</name>
    <dbReference type="NCBI Taxonomy" id="420089"/>
    <lineage>
        <taxon>Eukaryota</taxon>
        <taxon>Metazoa</taxon>
        <taxon>Ecdysozoa</taxon>
        <taxon>Arthropoda</taxon>
        <taxon>Hexapoda</taxon>
        <taxon>Insecta</taxon>
        <taxon>Pterygota</taxon>
        <taxon>Neoptera</taxon>
        <taxon>Endopterygota</taxon>
        <taxon>Coleoptera</taxon>
        <taxon>Polyphaga</taxon>
        <taxon>Cucujiformia</taxon>
        <taxon>Coccinelloidea</taxon>
        <taxon>Coccinellidae</taxon>
        <taxon>Epilachninae</taxon>
        <taxon>Epilachnini</taxon>
        <taxon>Henosepilachna</taxon>
    </lineage>
</organism>